<evidence type="ECO:0000256" key="1">
    <source>
        <dbReference type="ARBA" id="ARBA00004196"/>
    </source>
</evidence>
<dbReference type="PANTHER" id="PTHR30036:SF7">
    <property type="entry name" value="ABC TRANSPORTER PERIPLASMIC-BINDING PROTEIN YPHF"/>
    <property type="match status" value="1"/>
</dbReference>
<dbReference type="InterPro" id="IPR050555">
    <property type="entry name" value="Bact_Solute-Bind_Prot2"/>
</dbReference>
<dbReference type="PROSITE" id="PS51257">
    <property type="entry name" value="PROKAR_LIPOPROTEIN"/>
    <property type="match status" value="1"/>
</dbReference>
<evidence type="ECO:0000313" key="4">
    <source>
        <dbReference type="EMBL" id="GGH12187.1"/>
    </source>
</evidence>
<name>A0ABQ1Y5I9_9BACL</name>
<comment type="similarity">
    <text evidence="2">Belongs to the bacterial solute-binding protein 2 family.</text>
</comment>
<gene>
    <name evidence="4" type="ORF">GCM10008013_04480</name>
</gene>
<organism evidence="4 5">
    <name type="scientific">Paenibacillus segetis</name>
    <dbReference type="NCBI Taxonomy" id="1325360"/>
    <lineage>
        <taxon>Bacteria</taxon>
        <taxon>Bacillati</taxon>
        <taxon>Bacillota</taxon>
        <taxon>Bacilli</taxon>
        <taxon>Bacillales</taxon>
        <taxon>Paenibacillaceae</taxon>
        <taxon>Paenibacillus</taxon>
    </lineage>
</organism>
<reference evidence="5" key="1">
    <citation type="journal article" date="2019" name="Int. J. Syst. Evol. Microbiol.">
        <title>The Global Catalogue of Microorganisms (GCM) 10K type strain sequencing project: providing services to taxonomists for standard genome sequencing and annotation.</title>
        <authorList>
            <consortium name="The Broad Institute Genomics Platform"/>
            <consortium name="The Broad Institute Genome Sequencing Center for Infectious Disease"/>
            <person name="Wu L."/>
            <person name="Ma J."/>
        </authorList>
    </citation>
    <scope>NUCLEOTIDE SEQUENCE [LARGE SCALE GENOMIC DNA]</scope>
    <source>
        <strain evidence="5">CGMCC 1.12769</strain>
    </source>
</reference>
<dbReference type="PANTHER" id="PTHR30036">
    <property type="entry name" value="D-XYLOSE-BINDING PERIPLASMIC PROTEIN"/>
    <property type="match status" value="1"/>
</dbReference>
<comment type="caution">
    <text evidence="4">The sequence shown here is derived from an EMBL/GenBank/DDBJ whole genome shotgun (WGS) entry which is preliminary data.</text>
</comment>
<protein>
    <recommendedName>
        <fullName evidence="3">Periplasmic binding protein domain-containing protein</fullName>
    </recommendedName>
</protein>
<dbReference type="Gene3D" id="3.40.50.2300">
    <property type="match status" value="2"/>
</dbReference>
<feature type="domain" description="Periplasmic binding protein" evidence="3">
    <location>
        <begin position="56"/>
        <end position="304"/>
    </location>
</feature>
<sequence>MRSNTLFTKIWSLAFVLLVFLTLTGCTSSRSEVTLSLEASTDPSKEQTPLFTFGIIYPMAHSFYEEITRLAEEAAHPYSIKLIVKAPEGINSEQQIHMMETMINQKVDGIAIDPIDASALLPVINKAIQAGIPVICFESDSPDSQRLSFIGTDNFEAGTRMGDVIKQLQKNKGMILIQSGIKEMKIHEERLNGLLQYLNHNTNIQVLEIQYNEGSSDKALSDMEGMIDRHPHFDTLVSVDLISSSTSVLVWKAKGLNRYAVSFNMTPEMNEAIHNGQITSVISQNEQNWGHLLIDNLLKAAKKEAIPSFIDTGIIEIKN</sequence>
<comment type="subcellular location">
    <subcellularLocation>
        <location evidence="1">Cell envelope</location>
    </subcellularLocation>
</comment>
<evidence type="ECO:0000256" key="2">
    <source>
        <dbReference type="ARBA" id="ARBA00007639"/>
    </source>
</evidence>
<dbReference type="InterPro" id="IPR028082">
    <property type="entry name" value="Peripla_BP_I"/>
</dbReference>
<dbReference type="SUPFAM" id="SSF53822">
    <property type="entry name" value="Periplasmic binding protein-like I"/>
    <property type="match status" value="1"/>
</dbReference>
<dbReference type="RefSeq" id="WP_188535389.1">
    <property type="nucleotide sequence ID" value="NZ_BMFT01000001.1"/>
</dbReference>
<dbReference type="Pfam" id="PF13407">
    <property type="entry name" value="Peripla_BP_4"/>
    <property type="match status" value="1"/>
</dbReference>
<dbReference type="InterPro" id="IPR025997">
    <property type="entry name" value="SBP_2_dom"/>
</dbReference>
<evidence type="ECO:0000259" key="3">
    <source>
        <dbReference type="Pfam" id="PF13407"/>
    </source>
</evidence>
<evidence type="ECO:0000313" key="5">
    <source>
        <dbReference type="Proteomes" id="UP000659344"/>
    </source>
</evidence>
<accession>A0ABQ1Y5I9</accession>
<keyword evidence="5" id="KW-1185">Reference proteome</keyword>
<dbReference type="EMBL" id="BMFT01000001">
    <property type="protein sequence ID" value="GGH12187.1"/>
    <property type="molecule type" value="Genomic_DNA"/>
</dbReference>
<dbReference type="Proteomes" id="UP000659344">
    <property type="component" value="Unassembled WGS sequence"/>
</dbReference>
<proteinExistence type="inferred from homology"/>